<dbReference type="Proteomes" id="UP000183400">
    <property type="component" value="Unassembled WGS sequence"/>
</dbReference>
<dbReference type="OrthoDB" id="70513at2"/>
<dbReference type="InterPro" id="IPR029058">
    <property type="entry name" value="AB_hydrolase_fold"/>
</dbReference>
<sequence length="286" mass="32269">MPSHKLAVVVIHGMGSQHNPQGQPPSTTPTFSKGLKSRVSRRVGADMNDVIWHEVVWAQILQGRQKDYLRKINRNLGYDKLRKFVVCNLSDAASYRPTPDDGDKIYEAIHKKVENVMGIVKHQVGPEGPVLILAHSLGGHIMSNYIYDMQRHLRQGGSPVHPTDVENMKTVAGFVTFGCNIPIFLFAYPENEIFPIMAPNQALPPALRFSTWWRNYYDKHDVLGFPLGKSAPRYEQLEQSGELKDNPINAGKIFTSWNPLSHNGYWTDRDLYGPVADRIKEILAAV</sequence>
<evidence type="ECO:0000313" key="3">
    <source>
        <dbReference type="Proteomes" id="UP000183400"/>
    </source>
</evidence>
<protein>
    <submittedName>
        <fullName evidence="2">Uncharacterized protein</fullName>
    </submittedName>
</protein>
<dbReference type="EMBL" id="FNNP01000001">
    <property type="protein sequence ID" value="SDW46349.1"/>
    <property type="molecule type" value="Genomic_DNA"/>
</dbReference>
<feature type="region of interest" description="Disordered" evidence="1">
    <location>
        <begin position="15"/>
        <end position="34"/>
    </location>
</feature>
<organism evidence="2 3">
    <name type="scientific">Ruegeria halocynthiae</name>
    <dbReference type="NCBI Taxonomy" id="985054"/>
    <lineage>
        <taxon>Bacteria</taxon>
        <taxon>Pseudomonadati</taxon>
        <taxon>Pseudomonadota</taxon>
        <taxon>Alphaproteobacteria</taxon>
        <taxon>Rhodobacterales</taxon>
        <taxon>Roseobacteraceae</taxon>
        <taxon>Ruegeria</taxon>
    </lineage>
</organism>
<gene>
    <name evidence="2" type="ORF">SAMN05444358_101894</name>
</gene>
<evidence type="ECO:0000313" key="2">
    <source>
        <dbReference type="EMBL" id="SDW46349.1"/>
    </source>
</evidence>
<dbReference type="SUPFAM" id="SSF53474">
    <property type="entry name" value="alpha/beta-Hydrolases"/>
    <property type="match status" value="1"/>
</dbReference>
<dbReference type="RefSeq" id="WP_074734782.1">
    <property type="nucleotide sequence ID" value="NZ_FNNP01000001.1"/>
</dbReference>
<evidence type="ECO:0000256" key="1">
    <source>
        <dbReference type="SAM" id="MobiDB-lite"/>
    </source>
</evidence>
<dbReference type="STRING" id="985054.SAMN05444358_101894"/>
<proteinExistence type="predicted"/>
<keyword evidence="3" id="KW-1185">Reference proteome</keyword>
<dbReference type="AlphaFoldDB" id="A0A1H2TST3"/>
<accession>A0A1H2TST3</accession>
<reference evidence="3" key="1">
    <citation type="submission" date="2016-10" db="EMBL/GenBank/DDBJ databases">
        <authorList>
            <person name="Varghese N."/>
            <person name="Submissions S."/>
        </authorList>
    </citation>
    <scope>NUCLEOTIDE SEQUENCE [LARGE SCALE GENOMIC DNA]</scope>
    <source>
        <strain evidence="3">DSM 27839</strain>
    </source>
</reference>
<name>A0A1H2TST3_9RHOB</name>